<feature type="domain" description="Tail specific protease" evidence="2">
    <location>
        <begin position="3"/>
        <end position="58"/>
    </location>
</feature>
<dbReference type="InterPro" id="IPR005151">
    <property type="entry name" value="Tail-specific_protease"/>
</dbReference>
<dbReference type="Proteomes" id="UP001224781">
    <property type="component" value="Unassembled WGS sequence"/>
</dbReference>
<protein>
    <submittedName>
        <fullName evidence="3">C-terminal processing protease CtpA/Prc</fullName>
    </submittedName>
</protein>
<feature type="region of interest" description="Disordered" evidence="1">
    <location>
        <begin position="1"/>
        <end position="21"/>
    </location>
</feature>
<dbReference type="SUPFAM" id="SSF52096">
    <property type="entry name" value="ClpP/crotonase"/>
    <property type="match status" value="1"/>
</dbReference>
<reference evidence="3 4" key="1">
    <citation type="submission" date="2023-07" db="EMBL/GenBank/DDBJ databases">
        <title>Functional and genomic diversity of the sorghum phyllosphere microbiome.</title>
        <authorList>
            <person name="Shade A."/>
        </authorList>
    </citation>
    <scope>NUCLEOTIDE SEQUENCE [LARGE SCALE GENOMIC DNA]</scope>
    <source>
        <strain evidence="3 4">SORGH_AS_1126</strain>
    </source>
</reference>
<evidence type="ECO:0000256" key="1">
    <source>
        <dbReference type="SAM" id="MobiDB-lite"/>
    </source>
</evidence>
<feature type="compositionally biased region" description="Basic and acidic residues" evidence="1">
    <location>
        <begin position="1"/>
        <end position="11"/>
    </location>
</feature>
<dbReference type="Gene3D" id="3.90.226.10">
    <property type="entry name" value="2-enoyl-CoA Hydratase, Chain A, domain 1"/>
    <property type="match status" value="1"/>
</dbReference>
<dbReference type="GO" id="GO:0006508">
    <property type="term" value="P:proteolysis"/>
    <property type="evidence" value="ECO:0007669"/>
    <property type="project" value="UniProtKB-KW"/>
</dbReference>
<gene>
    <name evidence="3" type="ORF">QE408_001188</name>
</gene>
<dbReference type="InterPro" id="IPR029045">
    <property type="entry name" value="ClpP/crotonase-like_dom_sf"/>
</dbReference>
<comment type="caution">
    <text evidence="3">The sequence shown here is derived from an EMBL/GenBank/DDBJ whole genome shotgun (WGS) entry which is preliminary data.</text>
</comment>
<sequence length="73" mass="8163">MPFKDNKRAEIVGETTGGSSGQPYLCDLGDGMRLWVSTKRQMFPNGARFEGLGIEPDIYKNWQMGADIRTLPI</sequence>
<proteinExistence type="predicted"/>
<evidence type="ECO:0000313" key="4">
    <source>
        <dbReference type="Proteomes" id="UP001224781"/>
    </source>
</evidence>
<evidence type="ECO:0000313" key="3">
    <source>
        <dbReference type="EMBL" id="MDQ1184066.1"/>
    </source>
</evidence>
<keyword evidence="3" id="KW-0378">Hydrolase</keyword>
<dbReference type="EMBL" id="JAUTBL010000001">
    <property type="protein sequence ID" value="MDQ1184066.1"/>
    <property type="molecule type" value="Genomic_DNA"/>
</dbReference>
<accession>A0ABU0UGJ6</accession>
<name>A0ABU0UGJ6_9HYPH</name>
<dbReference type="Pfam" id="PF03572">
    <property type="entry name" value="Peptidase_S41"/>
    <property type="match status" value="1"/>
</dbReference>
<keyword evidence="4" id="KW-1185">Reference proteome</keyword>
<organism evidence="3 4">
    <name type="scientific">Agrobacterium larrymoorei</name>
    <dbReference type="NCBI Taxonomy" id="160699"/>
    <lineage>
        <taxon>Bacteria</taxon>
        <taxon>Pseudomonadati</taxon>
        <taxon>Pseudomonadota</taxon>
        <taxon>Alphaproteobacteria</taxon>
        <taxon>Hyphomicrobiales</taxon>
        <taxon>Rhizobiaceae</taxon>
        <taxon>Rhizobium/Agrobacterium group</taxon>
        <taxon>Agrobacterium</taxon>
    </lineage>
</organism>
<keyword evidence="3" id="KW-0645">Protease</keyword>
<evidence type="ECO:0000259" key="2">
    <source>
        <dbReference type="Pfam" id="PF03572"/>
    </source>
</evidence>
<dbReference type="GO" id="GO:0008233">
    <property type="term" value="F:peptidase activity"/>
    <property type="evidence" value="ECO:0007669"/>
    <property type="project" value="UniProtKB-KW"/>
</dbReference>